<protein>
    <submittedName>
        <fullName evidence="1 3">Uncharacterized protein</fullName>
    </submittedName>
</protein>
<reference evidence="3" key="1">
    <citation type="submission" date="2016-06" db="UniProtKB">
        <authorList>
            <consortium name="WormBaseParasite"/>
        </authorList>
    </citation>
    <scope>IDENTIFICATION</scope>
</reference>
<name>A0A183TTL6_SCHSO</name>
<proteinExistence type="predicted"/>
<reference evidence="1 2" key="2">
    <citation type="submission" date="2018-11" db="EMBL/GenBank/DDBJ databases">
        <authorList>
            <consortium name="Pathogen Informatics"/>
        </authorList>
    </citation>
    <scope>NUCLEOTIDE SEQUENCE [LARGE SCALE GENOMIC DNA]</scope>
    <source>
        <strain evidence="1 2">NST_G2</strain>
    </source>
</reference>
<dbReference type="OrthoDB" id="10029313at2759"/>
<gene>
    <name evidence="1" type="ORF">SSLN_LOCUS19814</name>
</gene>
<sequence>MDKIFQEWQLVVTFDLHCELDVRKDRIQNAMEISDHFSFDDDKADEGRYTVVLDKTDYIQKANNLLEDRQAYLRCDGEPMKKLMTQLAKTLAEMQTNEVKSKSVRLAGKPTDASAPRFYGIPKLHKADIPLRSIVSLRGTPTFNLAKCLCRHLRSLTSGTATTVTSATQFLERLRGMRLNTDEVMVSFETAKRTLGDAIRT</sequence>
<organism evidence="3">
    <name type="scientific">Schistocephalus solidus</name>
    <name type="common">Tapeworm</name>
    <dbReference type="NCBI Taxonomy" id="70667"/>
    <lineage>
        <taxon>Eukaryota</taxon>
        <taxon>Metazoa</taxon>
        <taxon>Spiralia</taxon>
        <taxon>Lophotrochozoa</taxon>
        <taxon>Platyhelminthes</taxon>
        <taxon>Cestoda</taxon>
        <taxon>Eucestoda</taxon>
        <taxon>Diphyllobothriidea</taxon>
        <taxon>Diphyllobothriidae</taxon>
        <taxon>Schistocephalus</taxon>
    </lineage>
</organism>
<evidence type="ECO:0000313" key="3">
    <source>
        <dbReference type="WBParaSite" id="SSLN_0002054901-mRNA-1"/>
    </source>
</evidence>
<dbReference type="WBParaSite" id="SSLN_0002054901-mRNA-1">
    <property type="protein sequence ID" value="SSLN_0002054901-mRNA-1"/>
    <property type="gene ID" value="SSLN_0002054901"/>
</dbReference>
<dbReference type="AlphaFoldDB" id="A0A183TTL6"/>
<keyword evidence="2" id="KW-1185">Reference proteome</keyword>
<dbReference type="EMBL" id="UYSU01049514">
    <property type="protein sequence ID" value="VDM06200.1"/>
    <property type="molecule type" value="Genomic_DNA"/>
</dbReference>
<evidence type="ECO:0000313" key="2">
    <source>
        <dbReference type="Proteomes" id="UP000275846"/>
    </source>
</evidence>
<evidence type="ECO:0000313" key="1">
    <source>
        <dbReference type="EMBL" id="VDM06200.1"/>
    </source>
</evidence>
<dbReference type="Proteomes" id="UP000275846">
    <property type="component" value="Unassembled WGS sequence"/>
</dbReference>
<accession>A0A183TTL6</accession>